<evidence type="ECO:0000313" key="1">
    <source>
        <dbReference type="EMBL" id="UOQ50890.1"/>
    </source>
</evidence>
<reference evidence="1 2" key="1">
    <citation type="submission" date="2022-04" db="EMBL/GenBank/DDBJ databases">
        <title>Hymenobacter sp. isolated from the air.</title>
        <authorList>
            <person name="Won M."/>
            <person name="Lee C.-M."/>
            <person name="Woen H.-Y."/>
            <person name="Kwon S.-W."/>
        </authorList>
    </citation>
    <scope>NUCLEOTIDE SEQUENCE [LARGE SCALE GENOMIC DNA]</scope>
    <source>
        <strain evidence="2">5116 S-27</strain>
    </source>
</reference>
<proteinExistence type="predicted"/>
<accession>A0ABY4F2J4</accession>
<name>A0ABY4F2J4_9BACT</name>
<gene>
    <name evidence="1" type="ORF">MUN80_14100</name>
</gene>
<dbReference type="EMBL" id="CP095049">
    <property type="protein sequence ID" value="UOQ50890.1"/>
    <property type="molecule type" value="Genomic_DNA"/>
</dbReference>
<keyword evidence="2" id="KW-1185">Reference proteome</keyword>
<protein>
    <submittedName>
        <fullName evidence="1">Uncharacterized protein</fullName>
    </submittedName>
</protein>
<sequence length="137" mass="15524">MKSHIEIVRPEAELRAVVSTFLQAGDYARHFTDYLTHPAHFTLRQTVVNRVQFEHVFRLRFSYHADCNGIEMKGVRELLDGLVQWPAESVAILAIDHQNDKKPAYAIVGSEDLSTFFGASYYRNGKVVFEPKLGLGG</sequence>
<evidence type="ECO:0000313" key="2">
    <source>
        <dbReference type="Proteomes" id="UP000831785"/>
    </source>
</evidence>
<dbReference type="Proteomes" id="UP000831785">
    <property type="component" value="Chromosome"/>
</dbReference>
<dbReference type="RefSeq" id="WP_244713905.1">
    <property type="nucleotide sequence ID" value="NZ_CP095049.1"/>
</dbReference>
<organism evidence="1 2">
    <name type="scientific">Hymenobacter cellulosivorans</name>
    <dbReference type="NCBI Taxonomy" id="2932249"/>
    <lineage>
        <taxon>Bacteria</taxon>
        <taxon>Pseudomonadati</taxon>
        <taxon>Bacteroidota</taxon>
        <taxon>Cytophagia</taxon>
        <taxon>Cytophagales</taxon>
        <taxon>Hymenobacteraceae</taxon>
        <taxon>Hymenobacter</taxon>
    </lineage>
</organism>